<dbReference type="RefSeq" id="WP_154538600.1">
    <property type="nucleotide sequence ID" value="NZ_JAXEEZ010000126.1"/>
</dbReference>
<evidence type="ECO:0000313" key="4">
    <source>
        <dbReference type="Proteomes" id="UP000440713"/>
    </source>
</evidence>
<proteinExistence type="predicted"/>
<dbReference type="Pfam" id="PF03602">
    <property type="entry name" value="Cons_hypoth95"/>
    <property type="match status" value="1"/>
</dbReference>
<dbReference type="EC" id="2.1.1.171" evidence="3"/>
<comment type="caution">
    <text evidence="3">The sequence shown here is derived from an EMBL/GenBank/DDBJ whole genome shotgun (WGS) entry which is preliminary data.</text>
</comment>
<sequence length="186" mass="21254">MRVISGSARGLKLIAPNNNEIRPTTDRVKESMFNMISEYIYDCEALDLFSGSGALGIECLSRGAKMVYFCDKSKDSIKITSDNIKKSKLEDKSVVIKDDYRAALKKMHLLKKKFDVIFVDPPYYKGLFDDVLRAIIEFELLDNDGIIVVEHDSEIELADLDCLSKYKEKKYGMVMLTVLKMEEKNE</sequence>
<accession>A0A6N7X1V2</accession>
<dbReference type="PANTHER" id="PTHR43542">
    <property type="entry name" value="METHYLTRANSFERASE"/>
    <property type="match status" value="1"/>
</dbReference>
<dbReference type="PROSITE" id="PS00092">
    <property type="entry name" value="N6_MTASE"/>
    <property type="match status" value="1"/>
</dbReference>
<protein>
    <submittedName>
        <fullName evidence="3">16S rRNA (Guanine(966)-N(2))-methyltransferase RsmD</fullName>
        <ecNumber evidence="3">2.1.1.171</ecNumber>
    </submittedName>
</protein>
<dbReference type="CDD" id="cd02440">
    <property type="entry name" value="AdoMet_MTases"/>
    <property type="match status" value="1"/>
</dbReference>
<keyword evidence="4" id="KW-1185">Reference proteome</keyword>
<gene>
    <name evidence="3" type="primary">rsmD</name>
    <name evidence="3" type="ORF">FYJ71_09280</name>
</gene>
<organism evidence="3 4">
    <name type="scientific">Peptostreptococcus porci</name>
    <dbReference type="NCBI Taxonomy" id="2652282"/>
    <lineage>
        <taxon>Bacteria</taxon>
        <taxon>Bacillati</taxon>
        <taxon>Bacillota</taxon>
        <taxon>Clostridia</taxon>
        <taxon>Peptostreptococcales</taxon>
        <taxon>Peptostreptococcaceae</taxon>
        <taxon>Peptostreptococcus</taxon>
    </lineage>
</organism>
<dbReference type="Gene3D" id="3.40.50.150">
    <property type="entry name" value="Vaccinia Virus protein VP39"/>
    <property type="match status" value="1"/>
</dbReference>
<dbReference type="AlphaFoldDB" id="A0A6N7X1V2"/>
<dbReference type="PIRSF" id="PIRSF004553">
    <property type="entry name" value="CHP00095"/>
    <property type="match status" value="1"/>
</dbReference>
<dbReference type="InterPro" id="IPR002052">
    <property type="entry name" value="DNA_methylase_N6_adenine_CS"/>
</dbReference>
<dbReference type="InterPro" id="IPR004398">
    <property type="entry name" value="RNA_MeTrfase_RsmD"/>
</dbReference>
<evidence type="ECO:0000256" key="2">
    <source>
        <dbReference type="ARBA" id="ARBA00022679"/>
    </source>
</evidence>
<dbReference type="GO" id="GO:0003676">
    <property type="term" value="F:nucleic acid binding"/>
    <property type="evidence" value="ECO:0007669"/>
    <property type="project" value="InterPro"/>
</dbReference>
<keyword evidence="2 3" id="KW-0808">Transferase</keyword>
<evidence type="ECO:0000256" key="1">
    <source>
        <dbReference type="ARBA" id="ARBA00022603"/>
    </source>
</evidence>
<dbReference type="Proteomes" id="UP000440713">
    <property type="component" value="Unassembled WGS sequence"/>
</dbReference>
<dbReference type="NCBIfam" id="TIGR00095">
    <property type="entry name" value="16S rRNA (guanine(966)-N(2))-methyltransferase RsmD"/>
    <property type="match status" value="1"/>
</dbReference>
<reference evidence="3 4" key="1">
    <citation type="submission" date="2019-08" db="EMBL/GenBank/DDBJ databases">
        <title>In-depth cultivation of the pig gut microbiome towards novel bacterial diversity and tailored functional studies.</title>
        <authorList>
            <person name="Wylensek D."/>
            <person name="Hitch T.C.A."/>
            <person name="Clavel T."/>
        </authorList>
    </citation>
    <scope>NUCLEOTIDE SEQUENCE [LARGE SCALE GENOMIC DNA]</scope>
    <source>
        <strain evidence="3 4">WCA-SAB-591-4A-A</strain>
    </source>
</reference>
<dbReference type="InterPro" id="IPR029063">
    <property type="entry name" value="SAM-dependent_MTases_sf"/>
</dbReference>
<name>A0A6N7X1V2_9FIRM</name>
<dbReference type="GO" id="GO:0052913">
    <property type="term" value="F:16S rRNA (guanine(966)-N(2))-methyltransferase activity"/>
    <property type="evidence" value="ECO:0007669"/>
    <property type="project" value="UniProtKB-EC"/>
</dbReference>
<dbReference type="PANTHER" id="PTHR43542:SF1">
    <property type="entry name" value="METHYLTRANSFERASE"/>
    <property type="match status" value="1"/>
</dbReference>
<keyword evidence="1 3" id="KW-0489">Methyltransferase</keyword>
<evidence type="ECO:0000313" key="3">
    <source>
        <dbReference type="EMBL" id="MST63125.1"/>
    </source>
</evidence>
<dbReference type="SUPFAM" id="SSF53335">
    <property type="entry name" value="S-adenosyl-L-methionine-dependent methyltransferases"/>
    <property type="match status" value="1"/>
</dbReference>
<dbReference type="EMBL" id="VUNE01000005">
    <property type="protein sequence ID" value="MST63125.1"/>
    <property type="molecule type" value="Genomic_DNA"/>
</dbReference>